<comment type="caution">
    <text evidence="1">The sequence shown here is derived from an EMBL/GenBank/DDBJ whole genome shotgun (WGS) entry which is preliminary data.</text>
</comment>
<dbReference type="SFLD" id="SFLDS00003">
    <property type="entry name" value="Haloacid_Dehalogenase"/>
    <property type="match status" value="1"/>
</dbReference>
<dbReference type="PANTHER" id="PTHR43481:SF4">
    <property type="entry name" value="GLYCEROL-1-PHOSPHATE PHOSPHOHYDROLASE 1-RELATED"/>
    <property type="match status" value="1"/>
</dbReference>
<reference evidence="1 2" key="1">
    <citation type="journal article" date="2018" name="Int. J. Syst. Evol. Microbiol.">
        <title>Bifidobacterium catulorum sp. nov., a novel taxon from the faeces of the baby common marmoset (Callithrix jacchus).</title>
        <authorList>
            <person name="Modesto M."/>
            <person name="Michelini S."/>
            <person name="Oki K."/>
            <person name="Biavati B."/>
            <person name="Watanabe K."/>
            <person name="Mattarelli P."/>
        </authorList>
    </citation>
    <scope>NUCLEOTIDE SEQUENCE [LARGE SCALE GENOMIC DNA]</scope>
    <source>
        <strain evidence="1 2">MRM 8.19</strain>
    </source>
</reference>
<organism evidence="1 2">
    <name type="scientific">Bifidobacterium catulorum</name>
    <dbReference type="NCBI Taxonomy" id="1630173"/>
    <lineage>
        <taxon>Bacteria</taxon>
        <taxon>Bacillati</taxon>
        <taxon>Actinomycetota</taxon>
        <taxon>Actinomycetes</taxon>
        <taxon>Bifidobacteriales</taxon>
        <taxon>Bifidobacteriaceae</taxon>
        <taxon>Bifidobacterium</taxon>
    </lineage>
</organism>
<gene>
    <name evidence="1" type="ORF">DF200_08175</name>
</gene>
<dbReference type="NCBIfam" id="TIGR01509">
    <property type="entry name" value="HAD-SF-IA-v3"/>
    <property type="match status" value="1"/>
</dbReference>
<dbReference type="AlphaFoldDB" id="A0A2U2MR72"/>
<dbReference type="InterPro" id="IPR051806">
    <property type="entry name" value="HAD-like_SPP"/>
</dbReference>
<keyword evidence="2" id="KW-1185">Reference proteome</keyword>
<dbReference type="Gene3D" id="1.10.150.240">
    <property type="entry name" value="Putative phosphatase, domain 2"/>
    <property type="match status" value="1"/>
</dbReference>
<sequence length="243" mass="26021">MTIPTIGKTTYDGTLPRAAFWDMDGTLINSEPIWHEAELWFAKQYGGHWTEELGWSVTGTPMSEVARTMIEHGTKLGAEELAQGIIDYVAESEMRHMPWIPGALDVVVALHEAGVPNVLVTASPRKMAESAVAQAPEGAFFAYVCSDDVEKKKPDPAPYLAAAAKLGITDPDEIAQCVALEDSAAGLTSAVTAGATTIALTGYNPTDAAEKGEQFATLENWDGVTPELLGDFVRRRLAGESAR</sequence>
<dbReference type="GO" id="GO:0050308">
    <property type="term" value="F:sugar-phosphatase activity"/>
    <property type="evidence" value="ECO:0007669"/>
    <property type="project" value="TreeGrafter"/>
</dbReference>
<accession>A0A2U2MR72</accession>
<protein>
    <submittedName>
        <fullName evidence="1">HAD family hydrolase</fullName>
    </submittedName>
</protein>
<evidence type="ECO:0000313" key="1">
    <source>
        <dbReference type="EMBL" id="PWG59333.1"/>
    </source>
</evidence>
<dbReference type="CDD" id="cd07505">
    <property type="entry name" value="HAD_BPGM-like"/>
    <property type="match status" value="1"/>
</dbReference>
<dbReference type="InterPro" id="IPR036412">
    <property type="entry name" value="HAD-like_sf"/>
</dbReference>
<keyword evidence="1" id="KW-0378">Hydrolase</keyword>
<dbReference type="OrthoDB" id="9797743at2"/>
<evidence type="ECO:0000313" key="2">
    <source>
        <dbReference type="Proteomes" id="UP000245753"/>
    </source>
</evidence>
<dbReference type="EMBL" id="QFFN01000025">
    <property type="protein sequence ID" value="PWG59333.1"/>
    <property type="molecule type" value="Genomic_DNA"/>
</dbReference>
<dbReference type="RefSeq" id="WP_109137786.1">
    <property type="nucleotide sequence ID" value="NZ_QFFN01000025.1"/>
</dbReference>
<dbReference type="Proteomes" id="UP000245753">
    <property type="component" value="Unassembled WGS sequence"/>
</dbReference>
<dbReference type="SUPFAM" id="SSF56784">
    <property type="entry name" value="HAD-like"/>
    <property type="match status" value="1"/>
</dbReference>
<dbReference type="InterPro" id="IPR023214">
    <property type="entry name" value="HAD_sf"/>
</dbReference>
<dbReference type="Pfam" id="PF00702">
    <property type="entry name" value="Hydrolase"/>
    <property type="match status" value="1"/>
</dbReference>
<dbReference type="PANTHER" id="PTHR43481">
    <property type="entry name" value="FRUCTOSE-1-PHOSPHATE PHOSPHATASE"/>
    <property type="match status" value="1"/>
</dbReference>
<dbReference type="Gene3D" id="3.40.50.1000">
    <property type="entry name" value="HAD superfamily/HAD-like"/>
    <property type="match status" value="1"/>
</dbReference>
<dbReference type="InterPro" id="IPR006439">
    <property type="entry name" value="HAD-SF_hydro_IA"/>
</dbReference>
<name>A0A2U2MR72_9BIFI</name>
<dbReference type="SFLD" id="SFLDG01129">
    <property type="entry name" value="C1.5:_HAD__Beta-PGM__Phosphata"/>
    <property type="match status" value="1"/>
</dbReference>
<proteinExistence type="predicted"/>
<dbReference type="InterPro" id="IPR023198">
    <property type="entry name" value="PGP-like_dom2"/>
</dbReference>